<proteinExistence type="predicted"/>
<reference evidence="2" key="1">
    <citation type="journal article" date="2020" name="Nature">
        <title>Giant virus diversity and host interactions through global metagenomics.</title>
        <authorList>
            <person name="Schulz F."/>
            <person name="Roux S."/>
            <person name="Paez-Espino D."/>
            <person name="Jungbluth S."/>
            <person name="Walsh D.A."/>
            <person name="Denef V.J."/>
            <person name="McMahon K.D."/>
            <person name="Konstantinidis K.T."/>
            <person name="Eloe-Fadrosh E.A."/>
            <person name="Kyrpides N.C."/>
            <person name="Woyke T."/>
        </authorList>
    </citation>
    <scope>NUCLEOTIDE SEQUENCE</scope>
    <source>
        <strain evidence="2">GVMAG-M-3300023174-75</strain>
    </source>
</reference>
<dbReference type="EMBL" id="MN739683">
    <property type="protein sequence ID" value="QHT20872.1"/>
    <property type="molecule type" value="Genomic_DNA"/>
</dbReference>
<dbReference type="AlphaFoldDB" id="A0A6C0DWP6"/>
<dbReference type="Pfam" id="PF13649">
    <property type="entry name" value="Methyltransf_25"/>
    <property type="match status" value="1"/>
</dbReference>
<dbReference type="SUPFAM" id="SSF53335">
    <property type="entry name" value="S-adenosyl-L-methionine-dependent methyltransferases"/>
    <property type="match status" value="1"/>
</dbReference>
<evidence type="ECO:0000313" key="2">
    <source>
        <dbReference type="EMBL" id="QHT20872.1"/>
    </source>
</evidence>
<name>A0A6C0DWP6_9ZZZZ</name>
<feature type="domain" description="Methyltransferase" evidence="1">
    <location>
        <begin position="89"/>
        <end position="179"/>
    </location>
</feature>
<accession>A0A6C0DWP6</accession>
<dbReference type="InterPro" id="IPR029063">
    <property type="entry name" value="SAM-dependent_MTases_sf"/>
</dbReference>
<sequence length="252" mass="29316">MYKLVYKLYLIFLILKPTLQTIQTKYYYDPRIHNMGNVGLGGQLHSLFAPYATKLIDNKCYNAVNIRQTILSNYNQEFYNNFERVPKLIDLCCGTGTSTATNQLGIDTSEEMLSQAKLSQAKLNNDKSLKTYTKFIKANAENYGKPQEFDTATLMFAFHEMPNYAHHKIIKNAKRITKHEIIILDICPNYSPSQLMLYGEPYLLNYKATIHELLEKHQFTYLEYIPNHVGLWIFSHTKAINIAHKFKKLKRS</sequence>
<evidence type="ECO:0000259" key="1">
    <source>
        <dbReference type="Pfam" id="PF13649"/>
    </source>
</evidence>
<dbReference type="InterPro" id="IPR041698">
    <property type="entry name" value="Methyltransf_25"/>
</dbReference>
<dbReference type="CDD" id="cd02440">
    <property type="entry name" value="AdoMet_MTases"/>
    <property type="match status" value="1"/>
</dbReference>
<protein>
    <recommendedName>
        <fullName evidence="1">Methyltransferase domain-containing protein</fullName>
    </recommendedName>
</protein>
<dbReference type="Gene3D" id="3.40.50.150">
    <property type="entry name" value="Vaccinia Virus protein VP39"/>
    <property type="match status" value="1"/>
</dbReference>
<organism evidence="2">
    <name type="scientific">viral metagenome</name>
    <dbReference type="NCBI Taxonomy" id="1070528"/>
    <lineage>
        <taxon>unclassified sequences</taxon>
        <taxon>metagenomes</taxon>
        <taxon>organismal metagenomes</taxon>
    </lineage>
</organism>